<sequence>MFGLRVTNYILASHFKQPAPLFGIKPCIFLQGTLFESDENHKQLKKCATKTPRVELVECGPSIDCVLVRKQIVSDSLFKEANRIPDQLLVKPRKNLGQDVLGTKHGRTRIQFQLLEIVDKKWKNEDVGFYFC</sequence>
<accession>A0AC34R8T2</accession>
<proteinExistence type="predicted"/>
<dbReference type="Proteomes" id="UP000887576">
    <property type="component" value="Unplaced"/>
</dbReference>
<evidence type="ECO:0000313" key="2">
    <source>
        <dbReference type="WBParaSite" id="JU765_v2.g4536.t1"/>
    </source>
</evidence>
<reference evidence="2" key="1">
    <citation type="submission" date="2022-11" db="UniProtKB">
        <authorList>
            <consortium name="WormBaseParasite"/>
        </authorList>
    </citation>
    <scope>IDENTIFICATION</scope>
</reference>
<organism evidence="1 2">
    <name type="scientific">Panagrolaimus sp. JU765</name>
    <dbReference type="NCBI Taxonomy" id="591449"/>
    <lineage>
        <taxon>Eukaryota</taxon>
        <taxon>Metazoa</taxon>
        <taxon>Ecdysozoa</taxon>
        <taxon>Nematoda</taxon>
        <taxon>Chromadorea</taxon>
        <taxon>Rhabditida</taxon>
        <taxon>Tylenchina</taxon>
        <taxon>Panagrolaimomorpha</taxon>
        <taxon>Panagrolaimoidea</taxon>
        <taxon>Panagrolaimidae</taxon>
        <taxon>Panagrolaimus</taxon>
    </lineage>
</organism>
<name>A0AC34R8T2_9BILA</name>
<evidence type="ECO:0000313" key="1">
    <source>
        <dbReference type="Proteomes" id="UP000887576"/>
    </source>
</evidence>
<protein>
    <submittedName>
        <fullName evidence="2">Uncharacterized protein</fullName>
    </submittedName>
</protein>
<dbReference type="WBParaSite" id="JU765_v2.g4536.t1">
    <property type="protein sequence ID" value="JU765_v2.g4536.t1"/>
    <property type="gene ID" value="JU765_v2.g4536"/>
</dbReference>